<evidence type="ECO:0000313" key="3">
    <source>
        <dbReference type="Proteomes" id="UP000504636"/>
    </source>
</evidence>
<proteinExistence type="predicted"/>
<reference evidence="2 4" key="1">
    <citation type="journal article" date="2020" name="Stud. Mycol.">
        <title>101 Dothideomycetes genomes: a test case for predicting lifestyles and emergence of pathogens.</title>
        <authorList>
            <person name="Haridas S."/>
            <person name="Albert R."/>
            <person name="Binder M."/>
            <person name="Bloem J."/>
            <person name="Labutti K."/>
            <person name="Salamov A."/>
            <person name="Andreopoulos B."/>
            <person name="Baker S."/>
            <person name="Barry K."/>
            <person name="Bills G."/>
            <person name="Bluhm B."/>
            <person name="Cannon C."/>
            <person name="Castanera R."/>
            <person name="Culley D."/>
            <person name="Daum C."/>
            <person name="Ezra D."/>
            <person name="Gonzalez J."/>
            <person name="Henrissat B."/>
            <person name="Kuo A."/>
            <person name="Liang C."/>
            <person name="Lipzen A."/>
            <person name="Lutzoni F."/>
            <person name="Magnuson J."/>
            <person name="Mondo S."/>
            <person name="Nolan M."/>
            <person name="Ohm R."/>
            <person name="Pangilinan J."/>
            <person name="Park H.-J."/>
            <person name="Ramirez L."/>
            <person name="Alfaro M."/>
            <person name="Sun H."/>
            <person name="Tritt A."/>
            <person name="Yoshinaga Y."/>
            <person name="Zwiers L.-H."/>
            <person name="Turgeon B."/>
            <person name="Goodwin S."/>
            <person name="Spatafora J."/>
            <person name="Crous P."/>
            <person name="Grigoriev I."/>
        </authorList>
    </citation>
    <scope>NUCLEOTIDE SEQUENCE</scope>
    <source>
        <strain evidence="2 4">CBS 304.34</strain>
    </source>
</reference>
<keyword evidence="3" id="KW-1185">Reference proteome</keyword>
<dbReference type="RefSeq" id="XP_033575783.1">
    <property type="nucleotide sequence ID" value="XM_033725613.1"/>
</dbReference>
<evidence type="ECO:0000313" key="4">
    <source>
        <dbReference type="RefSeq" id="XP_033575783.1"/>
    </source>
</evidence>
<reference evidence="4" key="3">
    <citation type="submission" date="2025-04" db="UniProtKB">
        <authorList>
            <consortium name="RefSeq"/>
        </authorList>
    </citation>
    <scope>IDENTIFICATION</scope>
    <source>
        <strain evidence="4">CBS 304.34</strain>
    </source>
</reference>
<dbReference type="EMBL" id="MU003702">
    <property type="protein sequence ID" value="KAF2808819.1"/>
    <property type="molecule type" value="Genomic_DNA"/>
</dbReference>
<name>A0A6A6YJT1_9PEZI</name>
<dbReference type="GeneID" id="54466506"/>
<evidence type="ECO:0000313" key="2">
    <source>
        <dbReference type="EMBL" id="KAF2808819.1"/>
    </source>
</evidence>
<protein>
    <submittedName>
        <fullName evidence="2 4">Uncharacterized protein</fullName>
    </submittedName>
</protein>
<dbReference type="Proteomes" id="UP000504636">
    <property type="component" value="Unplaced"/>
</dbReference>
<sequence length="181" mass="20373">MRRRLIPHGPHHLLENFDAHRALLCYDCAWCREPGLPLGVIVGGICLYRHLCLSTSLSSIILEQRLHCPFEVFDWYKTVCVCMSGSQNLGQAEKYPGQDVPREGNLGYLAKRYITEKGLANSLAMAVHEDPPLGQQVRWLVASEQFAEVEGIARRAANNSPTPRKSRVAEPTMEPDWKDSC</sequence>
<gene>
    <name evidence="2 4" type="ORF">BDZ99DRAFT_521300</name>
</gene>
<organism evidence="2">
    <name type="scientific">Mytilinidion resinicola</name>
    <dbReference type="NCBI Taxonomy" id="574789"/>
    <lineage>
        <taxon>Eukaryota</taxon>
        <taxon>Fungi</taxon>
        <taxon>Dikarya</taxon>
        <taxon>Ascomycota</taxon>
        <taxon>Pezizomycotina</taxon>
        <taxon>Dothideomycetes</taxon>
        <taxon>Pleosporomycetidae</taxon>
        <taxon>Mytilinidiales</taxon>
        <taxon>Mytilinidiaceae</taxon>
        <taxon>Mytilinidion</taxon>
    </lineage>
</organism>
<accession>A0A6A6YJT1</accession>
<dbReference type="AlphaFoldDB" id="A0A6A6YJT1"/>
<feature type="region of interest" description="Disordered" evidence="1">
    <location>
        <begin position="154"/>
        <end position="181"/>
    </location>
</feature>
<evidence type="ECO:0000256" key="1">
    <source>
        <dbReference type="SAM" id="MobiDB-lite"/>
    </source>
</evidence>
<reference evidence="4" key="2">
    <citation type="submission" date="2020-04" db="EMBL/GenBank/DDBJ databases">
        <authorList>
            <consortium name="NCBI Genome Project"/>
        </authorList>
    </citation>
    <scope>NUCLEOTIDE SEQUENCE</scope>
    <source>
        <strain evidence="4">CBS 304.34</strain>
    </source>
</reference>